<name>A0ABY4RW79_9BACL</name>
<gene>
    <name evidence="2" type="ORF">SK3146_04908</name>
</gene>
<accession>A0ABY4RW79</accession>
<keyword evidence="3" id="KW-1185">Reference proteome</keyword>
<proteinExistence type="predicted"/>
<evidence type="ECO:0000256" key="1">
    <source>
        <dbReference type="SAM" id="MobiDB-lite"/>
    </source>
</evidence>
<dbReference type="Pfam" id="PF01828">
    <property type="entry name" value="Peptidase_A4"/>
    <property type="match status" value="1"/>
</dbReference>
<dbReference type="Gene3D" id="2.60.120.700">
    <property type="entry name" value="Peptidase G1"/>
    <property type="match status" value="1"/>
</dbReference>
<dbReference type="InterPro" id="IPR038656">
    <property type="entry name" value="Peptidase_G1_sf"/>
</dbReference>
<dbReference type="InterPro" id="IPR013320">
    <property type="entry name" value="ConA-like_dom_sf"/>
</dbReference>
<feature type="compositionally biased region" description="Polar residues" evidence="1">
    <location>
        <begin position="209"/>
        <end position="220"/>
    </location>
</feature>
<protein>
    <submittedName>
        <fullName evidence="2">Peptidase A4 family protein</fullName>
    </submittedName>
</protein>
<dbReference type="SUPFAM" id="SSF49899">
    <property type="entry name" value="Concanavalin A-like lectins/glucanases"/>
    <property type="match status" value="1"/>
</dbReference>
<evidence type="ECO:0000313" key="3">
    <source>
        <dbReference type="Proteomes" id="UP001057134"/>
    </source>
</evidence>
<sequence>MARSIRKGSSPCKPVSSKTGIRQNALAAGWTSANWSGYAVKKTKKNSCRSISAYWRVPRIRASESDKYSSTWIGIDGFGNSSLIQTGTEQHYKNGKAHYYAWWEILPAAETRIPHKVSAGDWMYASISRRSGANRWRIVLANRTQGWVFSKTVAYSGPALTAEWIMEAPSLNNQITNLAKYTRLPFTRCRLNRSNPRLKSAQRGVMVQNGKTVSTPSLPSKSKDGFFAAYGSRTPRPPK</sequence>
<dbReference type="PANTHER" id="PTHR37536">
    <property type="entry name" value="PUTATIVE (AFU_ORTHOLOGUE AFUA_3G02970)-RELATED"/>
    <property type="match status" value="1"/>
</dbReference>
<evidence type="ECO:0000313" key="2">
    <source>
        <dbReference type="EMBL" id="UQZ85619.1"/>
    </source>
</evidence>
<dbReference type="PANTHER" id="PTHR37536:SF1">
    <property type="entry name" value="ASPERGILLOPEPSIN, PUTAITVE (AFU_ORTHOLOGUE AFUA_7G01200)"/>
    <property type="match status" value="1"/>
</dbReference>
<feature type="region of interest" description="Disordered" evidence="1">
    <location>
        <begin position="197"/>
        <end position="239"/>
    </location>
</feature>
<reference evidence="2" key="2">
    <citation type="journal article" date="2021" name="J Anim Sci Technol">
        <title>Complete genome sequence of Paenibacillus konkukensis sp. nov. SK3146 as a potential probiotic strain.</title>
        <authorList>
            <person name="Jung H.I."/>
            <person name="Park S."/>
            <person name="Niu K.M."/>
            <person name="Lee S.W."/>
            <person name="Kothari D."/>
            <person name="Yi K.J."/>
            <person name="Kim S.K."/>
        </authorList>
    </citation>
    <scope>NUCLEOTIDE SEQUENCE</scope>
    <source>
        <strain evidence="2">SK3146</strain>
    </source>
</reference>
<dbReference type="Proteomes" id="UP001057134">
    <property type="component" value="Chromosome"/>
</dbReference>
<dbReference type="InterPro" id="IPR000250">
    <property type="entry name" value="Peptidase_G1"/>
</dbReference>
<reference evidence="2" key="1">
    <citation type="submission" date="2018-02" db="EMBL/GenBank/DDBJ databases">
        <authorList>
            <person name="Kim S.-K."/>
            <person name="Jung H.-I."/>
            <person name="Lee S.-W."/>
        </authorList>
    </citation>
    <scope>NUCLEOTIDE SEQUENCE</scope>
    <source>
        <strain evidence="2">SK3146</strain>
    </source>
</reference>
<dbReference type="EMBL" id="CP027059">
    <property type="protein sequence ID" value="UQZ85619.1"/>
    <property type="molecule type" value="Genomic_DNA"/>
</dbReference>
<organism evidence="2 3">
    <name type="scientific">Paenibacillus konkukensis</name>
    <dbReference type="NCBI Taxonomy" id="2020716"/>
    <lineage>
        <taxon>Bacteria</taxon>
        <taxon>Bacillati</taxon>
        <taxon>Bacillota</taxon>
        <taxon>Bacilli</taxon>
        <taxon>Bacillales</taxon>
        <taxon>Paenibacillaceae</taxon>
        <taxon>Paenibacillus</taxon>
    </lineage>
</organism>
<dbReference type="RefSeq" id="WP_249861234.1">
    <property type="nucleotide sequence ID" value="NZ_CP027059.1"/>
</dbReference>
<dbReference type="CDD" id="cd13426">
    <property type="entry name" value="Peptidase_G1"/>
    <property type="match status" value="1"/>
</dbReference>